<comment type="caution">
    <text evidence="2">The sequence shown here is derived from an EMBL/GenBank/DDBJ whole genome shotgun (WGS) entry which is preliminary data.</text>
</comment>
<sequence length="217" mass="24292">MDRVAQIRSQFAQNQCFCALLLHSLLGTYPTTHTYLLPTYLTYPVGTPWPCLSSHSYIFHPASTPPCACFVQQQPPLSKYKEPSCPLTSDTSSTSPYSLRQLVCHACHLFSFLPSVQLRTFETESLQAQPIHPYPSHITTLYTNRTTEEHSTRLPGPARPRTTSHIPSLSPRHLLHTRTHIFSSPRNTYSILYAPSRDTHGGTPITGARLRLPAPIG</sequence>
<protein>
    <submittedName>
        <fullName evidence="2">Uncharacterized protein</fullName>
    </submittedName>
</protein>
<feature type="region of interest" description="Disordered" evidence="1">
    <location>
        <begin position="149"/>
        <end position="169"/>
    </location>
</feature>
<name>A0AAD9M002_9PEZI</name>
<dbReference type="EMBL" id="MU842872">
    <property type="protein sequence ID" value="KAK2028811.1"/>
    <property type="molecule type" value="Genomic_DNA"/>
</dbReference>
<evidence type="ECO:0000313" key="2">
    <source>
        <dbReference type="EMBL" id="KAK2028811.1"/>
    </source>
</evidence>
<evidence type="ECO:0000256" key="1">
    <source>
        <dbReference type="SAM" id="MobiDB-lite"/>
    </source>
</evidence>
<reference evidence="2" key="1">
    <citation type="submission" date="2021-06" db="EMBL/GenBank/DDBJ databases">
        <title>Comparative genomics, transcriptomics and evolutionary studies reveal genomic signatures of adaptation to plant cell wall in hemibiotrophic fungi.</title>
        <authorList>
            <consortium name="DOE Joint Genome Institute"/>
            <person name="Baroncelli R."/>
            <person name="Diaz J.F."/>
            <person name="Benocci T."/>
            <person name="Peng M."/>
            <person name="Battaglia E."/>
            <person name="Haridas S."/>
            <person name="Andreopoulos W."/>
            <person name="Labutti K."/>
            <person name="Pangilinan J."/>
            <person name="Floch G.L."/>
            <person name="Makela M.R."/>
            <person name="Henrissat B."/>
            <person name="Grigoriev I.V."/>
            <person name="Crouch J.A."/>
            <person name="De Vries R.P."/>
            <person name="Sukno S.A."/>
            <person name="Thon M.R."/>
        </authorList>
    </citation>
    <scope>NUCLEOTIDE SEQUENCE</scope>
    <source>
        <strain evidence="2">MAFF235873</strain>
    </source>
</reference>
<keyword evidence="3" id="KW-1185">Reference proteome</keyword>
<proteinExistence type="predicted"/>
<dbReference type="Proteomes" id="UP001232148">
    <property type="component" value="Unassembled WGS sequence"/>
</dbReference>
<accession>A0AAD9M002</accession>
<evidence type="ECO:0000313" key="3">
    <source>
        <dbReference type="Proteomes" id="UP001232148"/>
    </source>
</evidence>
<organism evidence="2 3">
    <name type="scientific">Colletotrichum zoysiae</name>
    <dbReference type="NCBI Taxonomy" id="1216348"/>
    <lineage>
        <taxon>Eukaryota</taxon>
        <taxon>Fungi</taxon>
        <taxon>Dikarya</taxon>
        <taxon>Ascomycota</taxon>
        <taxon>Pezizomycotina</taxon>
        <taxon>Sordariomycetes</taxon>
        <taxon>Hypocreomycetidae</taxon>
        <taxon>Glomerellales</taxon>
        <taxon>Glomerellaceae</taxon>
        <taxon>Colletotrichum</taxon>
        <taxon>Colletotrichum graminicola species complex</taxon>
    </lineage>
</organism>
<gene>
    <name evidence="2" type="ORF">LX32DRAFT_382208</name>
</gene>
<dbReference type="AlphaFoldDB" id="A0AAD9M002"/>